<dbReference type="AlphaFoldDB" id="A0A1Q8S9G8"/>
<dbReference type="InterPro" id="IPR013097">
    <property type="entry name" value="Dabb"/>
</dbReference>
<dbReference type="InterPro" id="IPR011008">
    <property type="entry name" value="Dimeric_a/b-barrel"/>
</dbReference>
<protein>
    <recommendedName>
        <fullName evidence="1">Stress-response A/B barrel domain-containing protein</fullName>
    </recommendedName>
</protein>
<dbReference type="OrthoDB" id="3830014at2759"/>
<dbReference type="Gene3D" id="3.30.70.100">
    <property type="match status" value="1"/>
</dbReference>
<dbReference type="Proteomes" id="UP000186583">
    <property type="component" value="Unassembled WGS sequence"/>
</dbReference>
<accession>A0A1Q8S9G8</accession>
<name>A0A1Q8S9G8_9PEZI</name>
<dbReference type="SUPFAM" id="SSF54909">
    <property type="entry name" value="Dimeric alpha+beta barrel"/>
    <property type="match status" value="1"/>
</dbReference>
<proteinExistence type="predicted"/>
<dbReference type="EMBL" id="MPGH01000001">
    <property type="protein sequence ID" value="OLN98011.1"/>
    <property type="molecule type" value="Genomic_DNA"/>
</dbReference>
<gene>
    <name evidence="2" type="ORF">CCHL11_06856</name>
</gene>
<reference evidence="2 3" key="1">
    <citation type="submission" date="2016-11" db="EMBL/GenBank/DDBJ databases">
        <title>Draft Genome Assembly of Colletotrichum chlorophyti a pathogen of herbaceous plants.</title>
        <authorList>
            <person name="Gan P."/>
            <person name="Narusaka M."/>
            <person name="Tsushima A."/>
            <person name="Narusaka Y."/>
            <person name="Takano Y."/>
            <person name="Shirasu K."/>
        </authorList>
    </citation>
    <scope>NUCLEOTIDE SEQUENCE [LARGE SCALE GENOMIC DNA]</scope>
    <source>
        <strain evidence="2 3">NTL11</strain>
    </source>
</reference>
<comment type="caution">
    <text evidence="2">The sequence shown here is derived from an EMBL/GenBank/DDBJ whole genome shotgun (WGS) entry which is preliminary data.</text>
</comment>
<dbReference type="SMART" id="SM00886">
    <property type="entry name" value="Dabb"/>
    <property type="match status" value="1"/>
</dbReference>
<organism evidence="2 3">
    <name type="scientific">Colletotrichum chlorophyti</name>
    <dbReference type="NCBI Taxonomy" id="708187"/>
    <lineage>
        <taxon>Eukaryota</taxon>
        <taxon>Fungi</taxon>
        <taxon>Dikarya</taxon>
        <taxon>Ascomycota</taxon>
        <taxon>Pezizomycotina</taxon>
        <taxon>Sordariomycetes</taxon>
        <taxon>Hypocreomycetidae</taxon>
        <taxon>Glomerellales</taxon>
        <taxon>Glomerellaceae</taxon>
        <taxon>Colletotrichum</taxon>
    </lineage>
</organism>
<evidence type="ECO:0000313" key="3">
    <source>
        <dbReference type="Proteomes" id="UP000186583"/>
    </source>
</evidence>
<evidence type="ECO:0000259" key="1">
    <source>
        <dbReference type="PROSITE" id="PS51502"/>
    </source>
</evidence>
<keyword evidence="3" id="KW-1185">Reference proteome</keyword>
<feature type="domain" description="Stress-response A/B barrel" evidence="1">
    <location>
        <begin position="5"/>
        <end position="101"/>
    </location>
</feature>
<dbReference type="Pfam" id="PF07876">
    <property type="entry name" value="Dabb"/>
    <property type="match status" value="1"/>
</dbReference>
<evidence type="ECO:0000313" key="2">
    <source>
        <dbReference type="EMBL" id="OLN98011.1"/>
    </source>
</evidence>
<dbReference type="PROSITE" id="PS51502">
    <property type="entry name" value="S_R_A_B_BARREL"/>
    <property type="match status" value="1"/>
</dbReference>
<sequence length="105" mass="11850">MTERITRITLFKIPNEEDQKKILGLYQHMPQKALKDGKPYILSVKAGLAVPDQRAQGFTIAAVSSFASREDMDYYDNECVAHAELKVIAKGSHQGFAMVFFKEQV</sequence>